<dbReference type="GO" id="GO:0005548">
    <property type="term" value="F:phospholipid transporter activity"/>
    <property type="evidence" value="ECO:0007669"/>
    <property type="project" value="TreeGrafter"/>
</dbReference>
<dbReference type="GO" id="GO:0034197">
    <property type="term" value="P:triglyceride transport"/>
    <property type="evidence" value="ECO:0007669"/>
    <property type="project" value="TreeGrafter"/>
</dbReference>
<proteinExistence type="inferred from homology"/>
<dbReference type="InterPro" id="IPR017130">
    <property type="entry name" value="Cholesteryl_ester_transfer"/>
</dbReference>
<dbReference type="GO" id="GO:0043691">
    <property type="term" value="P:reverse cholesterol transport"/>
    <property type="evidence" value="ECO:0007669"/>
    <property type="project" value="InterPro"/>
</dbReference>
<dbReference type="GO" id="GO:0031210">
    <property type="term" value="F:phosphatidylcholine binding"/>
    <property type="evidence" value="ECO:0007669"/>
    <property type="project" value="TreeGrafter"/>
</dbReference>
<dbReference type="GO" id="GO:0008203">
    <property type="term" value="P:cholesterol metabolic process"/>
    <property type="evidence" value="ECO:0007669"/>
    <property type="project" value="TreeGrafter"/>
</dbReference>
<dbReference type="GO" id="GO:0070328">
    <property type="term" value="P:triglyceride homeostasis"/>
    <property type="evidence" value="ECO:0007669"/>
    <property type="project" value="TreeGrafter"/>
</dbReference>
<dbReference type="PANTHER" id="PTHR47616">
    <property type="entry name" value="CHOLESTERYL ESTER TRANSFER PROTEIN"/>
    <property type="match status" value="1"/>
</dbReference>
<evidence type="ECO:0000256" key="2">
    <source>
        <dbReference type="ARBA" id="ARBA00007292"/>
    </source>
</evidence>
<gene>
    <name evidence="5" type="primary">CETP-1</name>
    <name evidence="5" type="ORF">Y1Q_0018194</name>
</gene>
<sequence length="173" mass="19196">MRGSSMSPPKLQEPNNKASCICVPGWLKRLFMDFISFTLKLILKHQVCKEINYLFQLLAVFIQDTAGNPVTIQASYVEKKLVLYLSDSEIILKVVKCAANITGNDKSLRHFLKTIIIIAGISEVISRIEGAITSLMNSKGIHLFEIISVEIITRMTGIPDSTDGLWLPPSFAA</sequence>
<name>A0A151MR62_ALLMI</name>
<evidence type="ECO:0000256" key="1">
    <source>
        <dbReference type="ARBA" id="ARBA00004613"/>
    </source>
</evidence>
<dbReference type="GO" id="GO:0034372">
    <property type="term" value="P:very-low-density lipoprotein particle remodeling"/>
    <property type="evidence" value="ECO:0007669"/>
    <property type="project" value="TreeGrafter"/>
</dbReference>
<dbReference type="GO" id="GO:0120020">
    <property type="term" value="F:cholesterol transfer activity"/>
    <property type="evidence" value="ECO:0007669"/>
    <property type="project" value="InterPro"/>
</dbReference>
<comment type="caution">
    <text evidence="5">The sequence shown here is derived from an EMBL/GenBank/DDBJ whole genome shotgun (WGS) entry which is preliminary data.</text>
</comment>
<protein>
    <submittedName>
        <fullName evidence="5">Cholesteryl ester transfer protein isoform B</fullName>
    </submittedName>
</protein>
<dbReference type="GO" id="GO:0055091">
    <property type="term" value="P:phospholipid homeostasis"/>
    <property type="evidence" value="ECO:0007669"/>
    <property type="project" value="TreeGrafter"/>
</dbReference>
<dbReference type="GO" id="GO:0046470">
    <property type="term" value="P:phosphatidylcholine metabolic process"/>
    <property type="evidence" value="ECO:0007669"/>
    <property type="project" value="TreeGrafter"/>
</dbReference>
<organism evidence="5 6">
    <name type="scientific">Alligator mississippiensis</name>
    <name type="common">American alligator</name>
    <dbReference type="NCBI Taxonomy" id="8496"/>
    <lineage>
        <taxon>Eukaryota</taxon>
        <taxon>Metazoa</taxon>
        <taxon>Chordata</taxon>
        <taxon>Craniata</taxon>
        <taxon>Vertebrata</taxon>
        <taxon>Euteleostomi</taxon>
        <taxon>Archelosauria</taxon>
        <taxon>Archosauria</taxon>
        <taxon>Crocodylia</taxon>
        <taxon>Alligatoridae</taxon>
        <taxon>Alligatorinae</taxon>
        <taxon>Alligator</taxon>
    </lineage>
</organism>
<dbReference type="AlphaFoldDB" id="A0A151MR62"/>
<dbReference type="Proteomes" id="UP000050525">
    <property type="component" value="Unassembled WGS sequence"/>
</dbReference>
<comment type="similarity">
    <text evidence="2">Belongs to the BPI/LBP/Plunc superfamily. BPI/LBP family.</text>
</comment>
<dbReference type="GO" id="GO:0034364">
    <property type="term" value="C:high-density lipoprotein particle"/>
    <property type="evidence" value="ECO:0007669"/>
    <property type="project" value="InterPro"/>
</dbReference>
<dbReference type="Gene3D" id="3.15.10.10">
    <property type="entry name" value="Bactericidal permeability-increasing protein, domain 1"/>
    <property type="match status" value="1"/>
</dbReference>
<dbReference type="InterPro" id="IPR017943">
    <property type="entry name" value="Bactericidal_perm-incr_a/b_dom"/>
</dbReference>
<dbReference type="SUPFAM" id="SSF55394">
    <property type="entry name" value="Bactericidal permeability-increasing protein, BPI"/>
    <property type="match status" value="1"/>
</dbReference>
<dbReference type="Gene3D" id="3.15.20.10">
    <property type="entry name" value="Bactericidal permeability-increasing protein, domain 2"/>
    <property type="match status" value="1"/>
</dbReference>
<dbReference type="PANTHER" id="PTHR47616:SF1">
    <property type="entry name" value="CHOLESTERYL ESTER TRANSFER PROTEIN"/>
    <property type="match status" value="1"/>
</dbReference>
<evidence type="ECO:0000313" key="6">
    <source>
        <dbReference type="Proteomes" id="UP000050525"/>
    </source>
</evidence>
<evidence type="ECO:0000313" key="5">
    <source>
        <dbReference type="EMBL" id="KYO27028.1"/>
    </source>
</evidence>
<dbReference type="GO" id="GO:0017129">
    <property type="term" value="F:triglyceride binding"/>
    <property type="evidence" value="ECO:0007669"/>
    <property type="project" value="TreeGrafter"/>
</dbReference>
<dbReference type="EMBL" id="AKHW03005442">
    <property type="protein sequence ID" value="KYO27028.1"/>
    <property type="molecule type" value="Genomic_DNA"/>
</dbReference>
<keyword evidence="6" id="KW-1185">Reference proteome</keyword>
<dbReference type="GO" id="GO:0034374">
    <property type="term" value="P:low-density lipoprotein particle remodeling"/>
    <property type="evidence" value="ECO:0007669"/>
    <property type="project" value="TreeGrafter"/>
</dbReference>
<dbReference type="STRING" id="8496.A0A151MR62"/>
<dbReference type="GO" id="GO:0015485">
    <property type="term" value="F:cholesterol binding"/>
    <property type="evidence" value="ECO:0007669"/>
    <property type="project" value="TreeGrafter"/>
</dbReference>
<keyword evidence="3" id="KW-0964">Secreted</keyword>
<dbReference type="GO" id="GO:0006641">
    <property type="term" value="P:triglyceride metabolic process"/>
    <property type="evidence" value="ECO:0007669"/>
    <property type="project" value="TreeGrafter"/>
</dbReference>
<accession>A0A151MR62</accession>
<evidence type="ECO:0000256" key="4">
    <source>
        <dbReference type="ARBA" id="ARBA00023180"/>
    </source>
</evidence>
<keyword evidence="4" id="KW-0325">Glycoprotein</keyword>
<dbReference type="GO" id="GO:0034375">
    <property type="term" value="P:high-density lipoprotein particle remodeling"/>
    <property type="evidence" value="ECO:0007669"/>
    <property type="project" value="TreeGrafter"/>
</dbReference>
<reference evidence="5 6" key="1">
    <citation type="journal article" date="2012" name="Genome Biol.">
        <title>Sequencing three crocodilian genomes to illuminate the evolution of archosaurs and amniotes.</title>
        <authorList>
            <person name="St John J.A."/>
            <person name="Braun E.L."/>
            <person name="Isberg S.R."/>
            <person name="Miles L.G."/>
            <person name="Chong A.Y."/>
            <person name="Gongora J."/>
            <person name="Dalzell P."/>
            <person name="Moran C."/>
            <person name="Bed'hom B."/>
            <person name="Abzhanov A."/>
            <person name="Burgess S.C."/>
            <person name="Cooksey A.M."/>
            <person name="Castoe T.A."/>
            <person name="Crawford N.G."/>
            <person name="Densmore L.D."/>
            <person name="Drew J.C."/>
            <person name="Edwards S.V."/>
            <person name="Faircloth B.C."/>
            <person name="Fujita M.K."/>
            <person name="Greenwold M.J."/>
            <person name="Hoffmann F.G."/>
            <person name="Howard J.M."/>
            <person name="Iguchi T."/>
            <person name="Janes D.E."/>
            <person name="Khan S.Y."/>
            <person name="Kohno S."/>
            <person name="de Koning A.J."/>
            <person name="Lance S.L."/>
            <person name="McCarthy F.M."/>
            <person name="McCormack J.E."/>
            <person name="Merchant M.E."/>
            <person name="Peterson D.G."/>
            <person name="Pollock D.D."/>
            <person name="Pourmand N."/>
            <person name="Raney B.J."/>
            <person name="Roessler K.A."/>
            <person name="Sanford J.R."/>
            <person name="Sawyer R.H."/>
            <person name="Schmidt C.J."/>
            <person name="Triplett E.W."/>
            <person name="Tuberville T.D."/>
            <person name="Venegas-Anaya M."/>
            <person name="Howard J.T."/>
            <person name="Jarvis E.D."/>
            <person name="Guillette L.J.Jr."/>
            <person name="Glenn T.C."/>
            <person name="Green R.E."/>
            <person name="Ray D.A."/>
        </authorList>
    </citation>
    <scope>NUCLEOTIDE SEQUENCE [LARGE SCALE GENOMIC DNA]</scope>
    <source>
        <strain evidence="5">KSC_2009_1</strain>
    </source>
</reference>
<evidence type="ECO:0000256" key="3">
    <source>
        <dbReference type="ARBA" id="ARBA00022525"/>
    </source>
</evidence>
<comment type="subcellular location">
    <subcellularLocation>
        <location evidence="1">Secreted</location>
    </subcellularLocation>
</comment>
<dbReference type="GO" id="GO:0042632">
    <property type="term" value="P:cholesterol homeostasis"/>
    <property type="evidence" value="ECO:0007669"/>
    <property type="project" value="TreeGrafter"/>
</dbReference>